<feature type="region of interest" description="Disordered" evidence="1">
    <location>
        <begin position="31"/>
        <end position="50"/>
    </location>
</feature>
<protein>
    <submittedName>
        <fullName evidence="3">ATP synthase F0 subunit 8</fullName>
    </submittedName>
</protein>
<keyword evidence="2" id="KW-1133">Transmembrane helix</keyword>
<dbReference type="EMBL" id="AY345053">
    <property type="protein sequence ID" value="ACE62840.1"/>
    <property type="molecule type" value="Genomic_DNA"/>
</dbReference>
<name>B3DFF3_9EUPU</name>
<sequence>MPQLSPVLGVVIFSFVLLTVVVLMARESEQLAPPKVPMSARPKPRSPLMY</sequence>
<gene>
    <name evidence="3" type="primary">atp8</name>
</gene>
<keyword evidence="2" id="KW-0812">Transmembrane</keyword>
<accession>B3DFF3</accession>
<proteinExistence type="predicted"/>
<evidence type="ECO:0000256" key="1">
    <source>
        <dbReference type="SAM" id="MobiDB-lite"/>
    </source>
</evidence>
<dbReference type="AlphaFoldDB" id="B3DFF3"/>
<geneLocation type="mitochondrion" evidence="3"/>
<reference evidence="3" key="2">
    <citation type="journal article" date="2004" name="Mol. Phylogenet. Evol.">
        <title>Phylogenetic relationships among Opisthobranchia (Mollusca: Gastropoda) based on mitochondrial cox 1, trnV, and rrnL genes.</title>
        <authorList>
            <person name="Grande C."/>
            <person name="Templado J."/>
            <person name="Cervera J.L."/>
            <person name="Zardoya R."/>
        </authorList>
    </citation>
    <scope>NUCLEOTIDE SEQUENCE</scope>
</reference>
<organism evidence="3">
    <name type="scientific">Myosotella myosotis</name>
    <name type="common">mouse ear snail</name>
    <dbReference type="NCBI Taxonomy" id="252580"/>
    <lineage>
        <taxon>Eukaryota</taxon>
        <taxon>Metazoa</taxon>
        <taxon>Spiralia</taxon>
        <taxon>Lophotrochozoa</taxon>
        <taxon>Mollusca</taxon>
        <taxon>Gastropoda</taxon>
        <taxon>Heterobranchia</taxon>
        <taxon>Euthyneura</taxon>
        <taxon>Panpulmonata</taxon>
        <taxon>Eupulmonata</taxon>
        <taxon>Ellobiida</taxon>
        <taxon>Ellobioidea</taxon>
        <taxon>Ellobiidae</taxon>
        <taxon>Myosotella</taxon>
    </lineage>
</organism>
<evidence type="ECO:0000313" key="3">
    <source>
        <dbReference type="EMBL" id="ACE62840.1"/>
    </source>
</evidence>
<keyword evidence="2" id="KW-0472">Membrane</keyword>
<keyword evidence="3" id="KW-0496">Mitochondrion</keyword>
<dbReference type="GeneID" id="7670274"/>
<reference evidence="3" key="3">
    <citation type="journal article" date="2008" name="BMC Evol. Biol.">
        <title>Evolution of gastropod mitochondrial genome arrangements.</title>
        <authorList>
            <person name="Grande C."/>
            <person name="Templado J."/>
            <person name="Zardoya R."/>
        </authorList>
    </citation>
    <scope>NUCLEOTIDE SEQUENCE</scope>
</reference>
<feature type="transmembrane region" description="Helical" evidence="2">
    <location>
        <begin position="6"/>
        <end position="25"/>
    </location>
</feature>
<dbReference type="RefSeq" id="YP_002727969.1">
    <property type="nucleotide sequence ID" value="NC_012434.1"/>
</dbReference>
<evidence type="ECO:0000256" key="2">
    <source>
        <dbReference type="SAM" id="Phobius"/>
    </source>
</evidence>
<dbReference type="CTD" id="4509"/>
<reference evidence="3" key="1">
    <citation type="journal article" date="2004" name="Mol. Biol. Evol.">
        <title>Molecular phylogeny of euthyneura (mollusca: gastropoda).</title>
        <authorList>
            <person name="Grande C."/>
            <person name="Templado J."/>
            <person name="Cervera J.L."/>
            <person name="Zardoya R."/>
        </authorList>
    </citation>
    <scope>NUCLEOTIDE SEQUENCE</scope>
</reference>